<evidence type="ECO:0000256" key="11">
    <source>
        <dbReference type="ARBA" id="ARBA00023201"/>
    </source>
</evidence>
<evidence type="ECO:0000256" key="19">
    <source>
        <dbReference type="SAM" id="Phobius"/>
    </source>
</evidence>
<keyword evidence="5 19" id="KW-0812">Transmembrane</keyword>
<dbReference type="InterPro" id="IPR013057">
    <property type="entry name" value="AA_transpt_TM"/>
</dbReference>
<dbReference type="PANTHER" id="PTHR22950">
    <property type="entry name" value="AMINO ACID TRANSPORTER"/>
    <property type="match status" value="1"/>
</dbReference>
<evidence type="ECO:0000313" key="21">
    <source>
        <dbReference type="EMBL" id="OCT84677.1"/>
    </source>
</evidence>
<feature type="transmembrane region" description="Helical" evidence="19">
    <location>
        <begin position="72"/>
        <end position="96"/>
    </location>
</feature>
<feature type="transmembrane region" description="Helical" evidence="19">
    <location>
        <begin position="361"/>
        <end position="378"/>
    </location>
</feature>
<evidence type="ECO:0000256" key="17">
    <source>
        <dbReference type="ARBA" id="ARBA00042869"/>
    </source>
</evidence>
<feature type="transmembrane region" description="Helical" evidence="19">
    <location>
        <begin position="193"/>
        <end position="214"/>
    </location>
</feature>
<keyword evidence="8" id="KW-0915">Sodium</keyword>
<evidence type="ECO:0000256" key="1">
    <source>
        <dbReference type="ARBA" id="ARBA00004155"/>
    </source>
</evidence>
<evidence type="ECO:0000256" key="6">
    <source>
        <dbReference type="ARBA" id="ARBA00022970"/>
    </source>
</evidence>
<keyword evidence="10 19" id="KW-0472">Membrane</keyword>
<feature type="transmembrane region" description="Helical" evidence="19">
    <location>
        <begin position="117"/>
        <end position="140"/>
    </location>
</feature>
<dbReference type="GO" id="GO:0030424">
    <property type="term" value="C:axon"/>
    <property type="evidence" value="ECO:0007669"/>
    <property type="project" value="UniProtKB-SubCell"/>
</dbReference>
<dbReference type="Pfam" id="PF01490">
    <property type="entry name" value="Aa_trans"/>
    <property type="match status" value="1"/>
</dbReference>
<reference evidence="22" key="1">
    <citation type="journal article" date="2016" name="Nature">
        <title>Genome evolution in the allotetraploid frog Xenopus laevis.</title>
        <authorList>
            <person name="Session A.M."/>
            <person name="Uno Y."/>
            <person name="Kwon T."/>
            <person name="Chapman J.A."/>
            <person name="Toyoda A."/>
            <person name="Takahashi S."/>
            <person name="Fukui A."/>
            <person name="Hikosaka A."/>
            <person name="Suzuki A."/>
            <person name="Kondo M."/>
            <person name="van Heeringen S.J."/>
            <person name="Quigley I."/>
            <person name="Heinz S."/>
            <person name="Ogino H."/>
            <person name="Ochi H."/>
            <person name="Hellsten U."/>
            <person name="Lyons J.B."/>
            <person name="Simakov O."/>
            <person name="Putnam N."/>
            <person name="Stites J."/>
            <person name="Kuroki Y."/>
            <person name="Tanaka T."/>
            <person name="Michiue T."/>
            <person name="Watanabe M."/>
            <person name="Bogdanovic O."/>
            <person name="Lister R."/>
            <person name="Georgiou G."/>
            <person name="Paranjpe S.S."/>
            <person name="van Kruijsbergen I."/>
            <person name="Shu S."/>
            <person name="Carlson J."/>
            <person name="Kinoshita T."/>
            <person name="Ohta Y."/>
            <person name="Mawaribuchi S."/>
            <person name="Jenkins J."/>
            <person name="Grimwood J."/>
            <person name="Schmutz J."/>
            <person name="Mitros T."/>
            <person name="Mozaffari S.V."/>
            <person name="Suzuki Y."/>
            <person name="Haramoto Y."/>
            <person name="Yamamoto T.S."/>
            <person name="Takagi C."/>
            <person name="Heald R."/>
            <person name="Miller K."/>
            <person name="Haudenschild C."/>
            <person name="Kitzman J."/>
            <person name="Nakayama T."/>
            <person name="Izutsu Y."/>
            <person name="Robert J."/>
            <person name="Fortriede J."/>
            <person name="Burns K."/>
            <person name="Lotay V."/>
            <person name="Karimi K."/>
            <person name="Yasuoka Y."/>
            <person name="Dichmann D.S."/>
            <person name="Flajnik M.F."/>
            <person name="Houston D.W."/>
            <person name="Shendure J."/>
            <person name="DuPasquier L."/>
            <person name="Vize P.D."/>
            <person name="Zorn A.M."/>
            <person name="Ito M."/>
            <person name="Marcotte E.M."/>
            <person name="Wallingford J.B."/>
            <person name="Ito Y."/>
            <person name="Asashima M."/>
            <person name="Ueno N."/>
            <person name="Matsuda Y."/>
            <person name="Veenstra G.J."/>
            <person name="Fujiyama A."/>
            <person name="Harland R.M."/>
            <person name="Taira M."/>
            <person name="Rokhsar D.S."/>
        </authorList>
    </citation>
    <scope>NUCLEOTIDE SEQUENCE [LARGE SCALE GENOMIC DNA]</scope>
    <source>
        <strain evidence="22">J</strain>
    </source>
</reference>
<dbReference type="EMBL" id="CM004472">
    <property type="protein sequence ID" value="OCT84677.1"/>
    <property type="molecule type" value="Genomic_DNA"/>
</dbReference>
<protein>
    <recommendedName>
        <fullName evidence="16">Sodium-coupled neutral amino acid transporter 7</fullName>
    </recommendedName>
    <alternativeName>
        <fullName evidence="17">Solute carrier family 38 member 7</fullName>
    </alternativeName>
</protein>
<evidence type="ECO:0000256" key="9">
    <source>
        <dbReference type="ARBA" id="ARBA00023065"/>
    </source>
</evidence>
<evidence type="ECO:0000256" key="15">
    <source>
        <dbReference type="ARBA" id="ARBA00034242"/>
    </source>
</evidence>
<comment type="catalytic activity">
    <reaction evidence="14">
        <text>L-asparagine(in) + Na(+)(in) = L-asparagine(out) + Na(+)(out)</text>
        <dbReference type="Rhea" id="RHEA:71383"/>
        <dbReference type="ChEBI" id="CHEBI:29101"/>
        <dbReference type="ChEBI" id="CHEBI:58048"/>
    </reaction>
</comment>
<evidence type="ECO:0000256" key="14">
    <source>
        <dbReference type="ARBA" id="ARBA00034241"/>
    </source>
</evidence>
<keyword evidence="13" id="KW-0966">Cell projection</keyword>
<evidence type="ECO:0000256" key="7">
    <source>
        <dbReference type="ARBA" id="ARBA00022989"/>
    </source>
</evidence>
<evidence type="ECO:0000256" key="16">
    <source>
        <dbReference type="ARBA" id="ARBA00039331"/>
    </source>
</evidence>
<keyword evidence="4" id="KW-0813">Transport</keyword>
<keyword evidence="6" id="KW-0029">Amino-acid transport</keyword>
<feature type="transmembrane region" description="Helical" evidence="19">
    <location>
        <begin position="44"/>
        <end position="66"/>
    </location>
</feature>
<comment type="catalytic activity">
    <reaction evidence="15">
        <text>L-glutamine(in) + Na(+)(in) = L-glutamine(out) + Na(+)(out)</text>
        <dbReference type="Rhea" id="RHEA:68236"/>
        <dbReference type="ChEBI" id="CHEBI:29101"/>
        <dbReference type="ChEBI" id="CHEBI:58359"/>
    </reaction>
</comment>
<dbReference type="GO" id="GO:0015182">
    <property type="term" value="F:L-asparagine transmembrane transporter activity"/>
    <property type="evidence" value="ECO:0007669"/>
    <property type="project" value="TreeGrafter"/>
</dbReference>
<keyword evidence="7 19" id="KW-1133">Transmembrane helix</keyword>
<feature type="transmembrane region" description="Helical" evidence="19">
    <location>
        <begin position="234"/>
        <end position="256"/>
    </location>
</feature>
<evidence type="ECO:0000256" key="12">
    <source>
        <dbReference type="ARBA" id="ARBA00023228"/>
    </source>
</evidence>
<feature type="transmembrane region" description="Helical" evidence="19">
    <location>
        <begin position="419"/>
        <end position="439"/>
    </location>
</feature>
<evidence type="ECO:0000256" key="3">
    <source>
        <dbReference type="ARBA" id="ARBA00008066"/>
    </source>
</evidence>
<comment type="subcellular location">
    <subcellularLocation>
        <location evidence="2">Cell projection</location>
        <location evidence="2">Axon</location>
    </subcellularLocation>
    <subcellularLocation>
        <location evidence="1">Lysosome membrane</location>
        <topology evidence="1">Multi-pass membrane protein</topology>
    </subcellularLocation>
</comment>
<evidence type="ECO:0000256" key="2">
    <source>
        <dbReference type="ARBA" id="ARBA00004489"/>
    </source>
</evidence>
<comment type="similarity">
    <text evidence="3">Belongs to the amino acid/polyamine transporter 2 family.</text>
</comment>
<dbReference type="OMA" id="FAFTGHQ"/>
<evidence type="ECO:0000256" key="4">
    <source>
        <dbReference type="ARBA" id="ARBA00022448"/>
    </source>
</evidence>
<dbReference type="PANTHER" id="PTHR22950:SF192">
    <property type="entry name" value="SODIUM-COUPLED NEUTRAL AMINO ACID TRANSPORTER 7"/>
    <property type="match status" value="1"/>
</dbReference>
<evidence type="ECO:0000256" key="8">
    <source>
        <dbReference type="ARBA" id="ARBA00023053"/>
    </source>
</evidence>
<feature type="transmembrane region" description="Helical" evidence="19">
    <location>
        <begin position="312"/>
        <end position="333"/>
    </location>
</feature>
<feature type="domain" description="Amino acid transporter transmembrane" evidence="20">
    <location>
        <begin position="41"/>
        <end position="442"/>
    </location>
</feature>
<evidence type="ECO:0000256" key="18">
    <source>
        <dbReference type="ARBA" id="ARBA00045740"/>
    </source>
</evidence>
<keyword evidence="11" id="KW-0739">Sodium transport</keyword>
<sequence>MSLGNVGINADYSWDAGERARLLQSPSVGTSPELHRLAGGTSPAGAVFIVVNAALGAGLLNFPAAFNAAGGITAAISLQLVLLLFIISGLVILAHCADACSERTYQEVVRGVCGRTAGVLCEVLIAVYTFGTCIAFFIIIGDQLDKLLGAMIHTTAESPVPWYADRKFTISVTGVLLILPLSLPREISVQRYASFLSVLGTCYVTVVVVVRCIWPDTTIPSHEISSSSSSWLAVFNAVPTICFGYQCHVSSVPVYGSMQQQDIRRWGYIVTIAMFIALCVYTGTGVCGFLLFGSDVDQDVLLSFPSDDIAVAVARAFIILCVLTSYPILHYCGRAVLEGLWLRFTSQEPGEEPSKERRRRVLQTVIWFLLTLLLALFIPDIGRVISLIGGLAACFIFIFPGLCLIHLKLSEIHEHKSKSWWALLSYGVIMVTIGTFIFGQTTTKAIFVDLVG</sequence>
<evidence type="ECO:0000256" key="5">
    <source>
        <dbReference type="ARBA" id="ARBA00022692"/>
    </source>
</evidence>
<name>A0A974HNJ0_XENLA</name>
<dbReference type="AlphaFoldDB" id="A0A974HNJ0"/>
<evidence type="ECO:0000313" key="22">
    <source>
        <dbReference type="Proteomes" id="UP000694892"/>
    </source>
</evidence>
<proteinExistence type="inferred from homology"/>
<dbReference type="GO" id="GO:0015186">
    <property type="term" value="F:L-glutamine transmembrane transporter activity"/>
    <property type="evidence" value="ECO:0007669"/>
    <property type="project" value="TreeGrafter"/>
</dbReference>
<comment type="function">
    <text evidence="18">Symporter that selectively cotransports sodium ions and amino acids, such as L-glutamine and L-asparagine from the lysosome into the cytoplasm and may participates in mTORC1 activation. The transport activity requires an acidic lysosomal lumen.</text>
</comment>
<evidence type="ECO:0000256" key="10">
    <source>
        <dbReference type="ARBA" id="ARBA00023136"/>
    </source>
</evidence>
<keyword evidence="12" id="KW-0458">Lysosome</keyword>
<keyword evidence="9" id="KW-0406">Ion transport</keyword>
<feature type="transmembrane region" description="Helical" evidence="19">
    <location>
        <begin position="160"/>
        <end position="181"/>
    </location>
</feature>
<feature type="transmembrane region" description="Helical" evidence="19">
    <location>
        <begin position="384"/>
        <end position="407"/>
    </location>
</feature>
<evidence type="ECO:0000256" key="13">
    <source>
        <dbReference type="ARBA" id="ARBA00023273"/>
    </source>
</evidence>
<dbReference type="GO" id="GO:0005765">
    <property type="term" value="C:lysosomal membrane"/>
    <property type="evidence" value="ECO:0007669"/>
    <property type="project" value="UniProtKB-SubCell"/>
</dbReference>
<evidence type="ECO:0000259" key="20">
    <source>
        <dbReference type="Pfam" id="PF01490"/>
    </source>
</evidence>
<feature type="transmembrane region" description="Helical" evidence="19">
    <location>
        <begin position="268"/>
        <end position="292"/>
    </location>
</feature>
<dbReference type="GO" id="GO:0006814">
    <property type="term" value="P:sodium ion transport"/>
    <property type="evidence" value="ECO:0007669"/>
    <property type="project" value="UniProtKB-KW"/>
</dbReference>
<dbReference type="FunFam" id="1.20.1740.10:FF:000038">
    <property type="entry name" value="Putative sodium-coupled neutral amino acid transporter 7"/>
    <property type="match status" value="1"/>
</dbReference>
<organism evidence="21 22">
    <name type="scientific">Xenopus laevis</name>
    <name type="common">African clawed frog</name>
    <dbReference type="NCBI Taxonomy" id="8355"/>
    <lineage>
        <taxon>Eukaryota</taxon>
        <taxon>Metazoa</taxon>
        <taxon>Chordata</taxon>
        <taxon>Craniata</taxon>
        <taxon>Vertebrata</taxon>
        <taxon>Euteleostomi</taxon>
        <taxon>Amphibia</taxon>
        <taxon>Batrachia</taxon>
        <taxon>Anura</taxon>
        <taxon>Pipoidea</taxon>
        <taxon>Pipidae</taxon>
        <taxon>Xenopodinae</taxon>
        <taxon>Xenopus</taxon>
        <taxon>Xenopus</taxon>
    </lineage>
</organism>
<accession>A0A974HNJ0</accession>
<gene>
    <name evidence="21" type="ORF">XELAEV_18022832mg</name>
</gene>
<dbReference type="Proteomes" id="UP000694892">
    <property type="component" value="Chromosome 4L"/>
</dbReference>